<organism evidence="3 4">
    <name type="scientific">Penicillium crustosum</name>
    <name type="common">Blue mold fungus</name>
    <dbReference type="NCBI Taxonomy" id="36656"/>
    <lineage>
        <taxon>Eukaryota</taxon>
        <taxon>Fungi</taxon>
        <taxon>Dikarya</taxon>
        <taxon>Ascomycota</taxon>
        <taxon>Pezizomycotina</taxon>
        <taxon>Eurotiomycetes</taxon>
        <taxon>Eurotiomycetidae</taxon>
        <taxon>Eurotiales</taxon>
        <taxon>Aspergillaceae</taxon>
        <taxon>Penicillium</taxon>
    </lineage>
</organism>
<dbReference type="InterPro" id="IPR001810">
    <property type="entry name" value="F-box_dom"/>
</dbReference>
<reference evidence="3" key="1">
    <citation type="submission" date="2020-02" db="EMBL/GenBank/DDBJ databases">
        <authorList>
            <person name="Lichtner F.J."/>
        </authorList>
    </citation>
    <scope>NUCLEOTIDE SEQUENCE</scope>
    <source>
        <strain evidence="3">G10</strain>
    </source>
</reference>
<dbReference type="AlphaFoldDB" id="A0A9P5GTK8"/>
<gene>
    <name evidence="3" type="ORF">PCG10_010241</name>
</gene>
<comment type="caution">
    <text evidence="3">The sequence shown here is derived from an EMBL/GenBank/DDBJ whole genome shotgun (WGS) entry which is preliminary data.</text>
</comment>
<dbReference type="EMBL" id="JAAOZQ010000009">
    <property type="protein sequence ID" value="KAF7528705.1"/>
    <property type="molecule type" value="Genomic_DNA"/>
</dbReference>
<evidence type="ECO:0000313" key="4">
    <source>
        <dbReference type="Proteomes" id="UP000701341"/>
    </source>
</evidence>
<proteinExistence type="predicted"/>
<dbReference type="Proteomes" id="UP000701341">
    <property type="component" value="Unassembled WGS sequence"/>
</dbReference>
<dbReference type="InterPro" id="IPR036047">
    <property type="entry name" value="F-box-like_dom_sf"/>
</dbReference>
<evidence type="ECO:0000256" key="1">
    <source>
        <dbReference type="SAM" id="MobiDB-lite"/>
    </source>
</evidence>
<feature type="compositionally biased region" description="Basic and acidic residues" evidence="1">
    <location>
        <begin position="240"/>
        <end position="253"/>
    </location>
</feature>
<dbReference type="Pfam" id="PF00646">
    <property type="entry name" value="F-box"/>
    <property type="match status" value="1"/>
</dbReference>
<sequence>MSEKAQSRALAISEIVTSILHHMDTRTLLAAQRISRTWNDLIRNTQSLQEALFLRPISNGRDLSTRVDNPLLAEAFLSLFRSKNGGNNAKGQSICLTDLAWQNDPATRVMFVRPEASWRRMLTHQPPLYRVGVFYSSCTAFFWEWSQAKADIPDDGLRMAPLFEYLIDRNPDDWAYGMSIEMFFLSSSSTGLLASEKPKNWREDRGAGWTWKELMGQFDLVLQVIMSTDCMAEMDYQEEKEEREKEAKEKGMELPDTDVDVSERIRECYRELGVRMEGFQMEEYNKGSGAW</sequence>
<keyword evidence="4" id="KW-1185">Reference proteome</keyword>
<evidence type="ECO:0000313" key="3">
    <source>
        <dbReference type="EMBL" id="KAF7528705.1"/>
    </source>
</evidence>
<accession>A0A9P5GTK8</accession>
<dbReference type="Gene3D" id="1.20.1280.50">
    <property type="match status" value="1"/>
</dbReference>
<evidence type="ECO:0000259" key="2">
    <source>
        <dbReference type="Pfam" id="PF00646"/>
    </source>
</evidence>
<feature type="domain" description="F-box" evidence="2">
    <location>
        <begin position="14"/>
        <end position="45"/>
    </location>
</feature>
<name>A0A9P5GTK8_PENCR</name>
<feature type="region of interest" description="Disordered" evidence="1">
    <location>
        <begin position="237"/>
        <end position="257"/>
    </location>
</feature>
<dbReference type="SUPFAM" id="SSF81383">
    <property type="entry name" value="F-box domain"/>
    <property type="match status" value="1"/>
</dbReference>
<protein>
    <recommendedName>
        <fullName evidence="2">F-box domain-containing protein</fullName>
    </recommendedName>
</protein>